<name>A0A315FZM5_SALET</name>
<keyword evidence="6 9" id="KW-0732">Signal</keyword>
<organism evidence="12 13">
    <name type="scientific">Salmonella enterica I</name>
    <dbReference type="NCBI Taxonomy" id="59201"/>
    <lineage>
        <taxon>Bacteria</taxon>
        <taxon>Pseudomonadati</taxon>
        <taxon>Pseudomonadota</taxon>
        <taxon>Gammaproteobacteria</taxon>
        <taxon>Enterobacterales</taxon>
        <taxon>Enterobacteriaceae</taxon>
        <taxon>Salmonella</taxon>
    </lineage>
</organism>
<dbReference type="AlphaFoldDB" id="A0A315FZM5"/>
<evidence type="ECO:0000256" key="4">
    <source>
        <dbReference type="ARBA" id="ARBA00022558"/>
    </source>
</evidence>
<feature type="domain" description="Fimbrial-type adhesion" evidence="10">
    <location>
        <begin position="792"/>
        <end position="936"/>
    </location>
</feature>
<dbReference type="GO" id="GO:0015473">
    <property type="term" value="F:fimbrial usher porin activity"/>
    <property type="evidence" value="ECO:0007669"/>
    <property type="project" value="InterPro"/>
</dbReference>
<dbReference type="InterPro" id="IPR025885">
    <property type="entry name" value="PapC_N"/>
</dbReference>
<dbReference type="GO" id="GO:0009297">
    <property type="term" value="P:pilus assembly"/>
    <property type="evidence" value="ECO:0007669"/>
    <property type="project" value="InterPro"/>
</dbReference>
<dbReference type="InterPro" id="IPR037224">
    <property type="entry name" value="PapC_N_sf"/>
</dbReference>
<dbReference type="Gene3D" id="3.10.20.410">
    <property type="match status" value="1"/>
</dbReference>
<dbReference type="FunFam" id="2.60.40.3110:FF:000001">
    <property type="entry name" value="Putative fimbrial outer membrane usher"/>
    <property type="match status" value="1"/>
</dbReference>
<evidence type="ECO:0000256" key="9">
    <source>
        <dbReference type="SAM" id="SignalP"/>
    </source>
</evidence>
<reference evidence="12 13" key="1">
    <citation type="submission" date="2018-04" db="EMBL/GenBank/DDBJ databases">
        <title>Whole genome sequencing of Salmonella enterica.</title>
        <authorList>
            <person name="Bell R."/>
        </authorList>
    </citation>
    <scope>NUCLEOTIDE SEQUENCE [LARGE SCALE GENOMIC DNA]</scope>
    <source>
        <strain evidence="12 13">CFSAN058603</strain>
    </source>
</reference>
<proteinExistence type="inferred from homology"/>
<evidence type="ECO:0000259" key="10">
    <source>
        <dbReference type="Pfam" id="PF00419"/>
    </source>
</evidence>
<keyword evidence="5" id="KW-0812">Transmembrane</keyword>
<dbReference type="EMBL" id="QARU01000009">
    <property type="protein sequence ID" value="PUF80109.1"/>
    <property type="molecule type" value="Genomic_DNA"/>
</dbReference>
<dbReference type="GO" id="GO:0009289">
    <property type="term" value="C:pilus"/>
    <property type="evidence" value="ECO:0007669"/>
    <property type="project" value="InterPro"/>
</dbReference>
<dbReference type="PANTHER" id="PTHR30451:SF21">
    <property type="entry name" value="FIMBRIAL USHER DOMAIN-CONTAINING PROTEIN YDET-RELATED"/>
    <property type="match status" value="1"/>
</dbReference>
<comment type="subcellular location">
    <subcellularLocation>
        <location evidence="1">Cell outer membrane</location>
        <topology evidence="1">Multi-pass membrane protein</topology>
    </subcellularLocation>
</comment>
<keyword evidence="3" id="KW-0813">Transport</keyword>
<dbReference type="Gene3D" id="2.60.40.1090">
    <property type="entry name" value="Fimbrial-type adhesion domain"/>
    <property type="match status" value="1"/>
</dbReference>
<accession>A0A315FZM5</accession>
<dbReference type="RefSeq" id="WP_079985333.1">
    <property type="nucleotide sequence ID" value="NZ_QAQA01000005.1"/>
</dbReference>
<evidence type="ECO:0000256" key="7">
    <source>
        <dbReference type="ARBA" id="ARBA00023136"/>
    </source>
</evidence>
<feature type="chain" id="PRO_5016402880" evidence="9">
    <location>
        <begin position="31"/>
        <end position="937"/>
    </location>
</feature>
<evidence type="ECO:0000259" key="11">
    <source>
        <dbReference type="Pfam" id="PF13954"/>
    </source>
</evidence>
<sequence length="937" mass="103490">MRKRQHRGFYLSRCAVCIALGSTFAHVAWARDYFNPAFIEHHGQANRTSVDLSTFDNDKSQLPGTYYVTIIINKTEIGARNVDFQLTTLSDGQQALQGCLRLQELKDNGVKTDLFPTLESEKSCVDLSAIPGASQQFDFQQQALSISIPQLYIANNARGYVPPEKWQEGITALMLNYSFSGYKEYGSSEDSDDAESKYLALQPGFNLGPWRFRNYSNWSANNGESGSWNSVYNYLQRDIIALKSQFTAGDSNTPSDVFDSVPFRGLQLTSDDQMQPNSQRGYAPTIRGIARSNAQVIVRQNGYIAYQTAVSPGEFEINDMFPTGSNGDYDVTVKEADGSEQHFIVPYSSLPILQRTGRAKYSVTVGKYRDYDNHTLDDFGQATLLYGLPWGITLYGGSQIAGDKYQSVAFGVGQNMQMLGAISLDGIWSHAKFDDGRKEAGQSWRVRYSKGVVSTGTTFSLAGYRYASENYNSLSEVINPDDDFYDNYGKRHNRFEASVNQQISDTLGSLTLSWVKEDYWHSAQQMESLSANYNNSWGPVSYTLSYSYNKNTYQYRSDNDDDDNDDDRYNQNDRLFTLSLHVPFTVFDSRLYASYMLNTRKHDATVNSTTLSGTALRDRNLNWSLQQSHSTQDGDSGGVNASYKGTYANLNAGYNQSPDSQQVSYGISGGILAQKGTHSETRYYGHMDYYVLVTGKLEIGTEAYIAGKLGEYIPVPFSSISNNDASAGGCGDAEMKSMTAGNKGTVRIYITHPLVGEISIPQTTIMNLYLSKTPGSSGDNIPPSIPPIAHVTMSGTITVPQSCSINAGQVIEVRLPDIEGKDIRHLGDSPQNSHVTTQVNFTCSNVADGTNLSMSLNGETDPHNPEYLKTDNENLGIRISDKYDKTIVPGGSAELPIEDYADGRGSTEFTAAPVNTTGHVPHTGEYQATATLEIQIR</sequence>
<evidence type="ECO:0000256" key="3">
    <source>
        <dbReference type="ARBA" id="ARBA00022448"/>
    </source>
</evidence>
<dbReference type="SUPFAM" id="SSF141729">
    <property type="entry name" value="FimD N-terminal domain-like"/>
    <property type="match status" value="1"/>
</dbReference>
<dbReference type="NCBIfam" id="NF011826">
    <property type="entry name" value="PRK15298.1"/>
    <property type="match status" value="1"/>
</dbReference>
<keyword evidence="7" id="KW-0472">Membrane</keyword>
<keyword evidence="4" id="KW-1029">Fimbrium biogenesis</keyword>
<comment type="caution">
    <text evidence="12">The sequence shown here is derived from an EMBL/GenBank/DDBJ whole genome shotgun (WGS) entry which is preliminary data.</text>
</comment>
<keyword evidence="8" id="KW-0998">Cell outer membrane</keyword>
<dbReference type="Gene3D" id="2.60.40.3110">
    <property type="match status" value="1"/>
</dbReference>
<dbReference type="Pfam" id="PF00577">
    <property type="entry name" value="Usher"/>
    <property type="match status" value="1"/>
</dbReference>
<feature type="domain" description="PapC N-terminal" evidence="11">
    <location>
        <begin position="33"/>
        <end position="180"/>
    </location>
</feature>
<evidence type="ECO:0000256" key="2">
    <source>
        <dbReference type="ARBA" id="ARBA00008064"/>
    </source>
</evidence>
<dbReference type="PANTHER" id="PTHR30451">
    <property type="entry name" value="OUTER MEMBRANE USHER PROTEIN"/>
    <property type="match status" value="1"/>
</dbReference>
<evidence type="ECO:0000256" key="1">
    <source>
        <dbReference type="ARBA" id="ARBA00004571"/>
    </source>
</evidence>
<comment type="similarity">
    <text evidence="2">Belongs to the fimbrial export usher family.</text>
</comment>
<protein>
    <submittedName>
        <fullName evidence="12">Fimbrial assembly protein</fullName>
    </submittedName>
</protein>
<gene>
    <name evidence="12" type="ORF">DAX91_14960</name>
</gene>
<evidence type="ECO:0000256" key="8">
    <source>
        <dbReference type="ARBA" id="ARBA00023237"/>
    </source>
</evidence>
<dbReference type="GO" id="GO:0009279">
    <property type="term" value="C:cell outer membrane"/>
    <property type="evidence" value="ECO:0007669"/>
    <property type="project" value="UniProtKB-SubCell"/>
</dbReference>
<dbReference type="GO" id="GO:0007155">
    <property type="term" value="P:cell adhesion"/>
    <property type="evidence" value="ECO:0007669"/>
    <property type="project" value="InterPro"/>
</dbReference>
<dbReference type="FunFam" id="3.10.20.410:FF:000001">
    <property type="entry name" value="Fimbrial outer membrane usher protein"/>
    <property type="match status" value="1"/>
</dbReference>
<evidence type="ECO:0000313" key="13">
    <source>
        <dbReference type="Proteomes" id="UP000250700"/>
    </source>
</evidence>
<evidence type="ECO:0000256" key="6">
    <source>
        <dbReference type="ARBA" id="ARBA00022729"/>
    </source>
</evidence>
<dbReference type="Pfam" id="PF13954">
    <property type="entry name" value="PapC_N"/>
    <property type="match status" value="1"/>
</dbReference>
<dbReference type="InterPro" id="IPR008966">
    <property type="entry name" value="Adhesion_dom_sf"/>
</dbReference>
<dbReference type="Pfam" id="PF00419">
    <property type="entry name" value="Fimbrial"/>
    <property type="match status" value="1"/>
</dbReference>
<feature type="signal peptide" evidence="9">
    <location>
        <begin position="1"/>
        <end position="30"/>
    </location>
</feature>
<dbReference type="SUPFAM" id="SSF49401">
    <property type="entry name" value="Bacterial adhesins"/>
    <property type="match status" value="1"/>
</dbReference>
<evidence type="ECO:0000256" key="5">
    <source>
        <dbReference type="ARBA" id="ARBA00022692"/>
    </source>
</evidence>
<dbReference type="InterPro" id="IPR036937">
    <property type="entry name" value="Adhesion_dom_fimbrial_sf"/>
</dbReference>
<dbReference type="NCBIfam" id="NF011825">
    <property type="entry name" value="PRK15297.1"/>
    <property type="match status" value="1"/>
</dbReference>
<evidence type="ECO:0000313" key="12">
    <source>
        <dbReference type="EMBL" id="PUF80109.1"/>
    </source>
</evidence>
<dbReference type="InterPro" id="IPR000015">
    <property type="entry name" value="Fimb_usher"/>
</dbReference>
<dbReference type="InterPro" id="IPR000259">
    <property type="entry name" value="Adhesion_dom_fimbrial"/>
</dbReference>
<dbReference type="Proteomes" id="UP000250700">
    <property type="component" value="Unassembled WGS sequence"/>
</dbReference>